<dbReference type="NCBIfam" id="TIGR00220">
    <property type="entry name" value="mscL"/>
    <property type="match status" value="1"/>
</dbReference>
<keyword evidence="4 9" id="KW-0812">Transmembrane</keyword>
<dbReference type="InterPro" id="IPR036019">
    <property type="entry name" value="MscL_channel"/>
</dbReference>
<dbReference type="GO" id="GO:0008381">
    <property type="term" value="F:mechanosensitive monoatomic ion channel activity"/>
    <property type="evidence" value="ECO:0007669"/>
    <property type="project" value="UniProtKB-UniRule"/>
</dbReference>
<dbReference type="InterPro" id="IPR001185">
    <property type="entry name" value="MS_channel"/>
</dbReference>
<protein>
    <recommendedName>
        <fullName evidence="9">Large-conductance mechanosensitive channel</fullName>
    </recommendedName>
</protein>
<keyword evidence="11" id="KW-1185">Reference proteome</keyword>
<dbReference type="Gene3D" id="1.10.1200.120">
    <property type="entry name" value="Large-conductance mechanosensitive channel, MscL, domain 1"/>
    <property type="match status" value="1"/>
</dbReference>
<evidence type="ECO:0000256" key="2">
    <source>
        <dbReference type="ARBA" id="ARBA00022448"/>
    </source>
</evidence>
<evidence type="ECO:0000256" key="8">
    <source>
        <dbReference type="ARBA" id="ARBA00023303"/>
    </source>
</evidence>
<comment type="caution">
    <text evidence="10">The sequence shown here is derived from an EMBL/GenBank/DDBJ whole genome shotgun (WGS) entry which is preliminary data.</text>
</comment>
<accession>A0AAQ2C623</accession>
<organism evidence="10 11">
    <name type="scientific">Cryobacterium shii</name>
    <dbReference type="NCBI Taxonomy" id="1259235"/>
    <lineage>
        <taxon>Bacteria</taxon>
        <taxon>Bacillati</taxon>
        <taxon>Actinomycetota</taxon>
        <taxon>Actinomycetes</taxon>
        <taxon>Micrococcales</taxon>
        <taxon>Microbacteriaceae</taxon>
        <taxon>Cryobacterium</taxon>
    </lineage>
</organism>
<evidence type="ECO:0000313" key="10">
    <source>
        <dbReference type="EMBL" id="TFC46432.1"/>
    </source>
</evidence>
<evidence type="ECO:0000256" key="4">
    <source>
        <dbReference type="ARBA" id="ARBA00022692"/>
    </source>
</evidence>
<evidence type="ECO:0000256" key="9">
    <source>
        <dbReference type="HAMAP-Rule" id="MF_00115"/>
    </source>
</evidence>
<keyword evidence="7 9" id="KW-0472">Membrane</keyword>
<dbReference type="Pfam" id="PF01741">
    <property type="entry name" value="MscL"/>
    <property type="match status" value="1"/>
</dbReference>
<keyword evidence="3 9" id="KW-1003">Cell membrane</keyword>
<keyword evidence="6 9" id="KW-0406">Ion transport</keyword>
<dbReference type="EMBL" id="SOFY01000051">
    <property type="protein sequence ID" value="TFC46432.1"/>
    <property type="molecule type" value="Genomic_DNA"/>
</dbReference>
<sequence length="145" mass="15204">MIQGFKEFIMRGNVIELAVAVVIGAAFTAVVNAIVKGIFNPLVAAIFNSESLAKAMVIGLPGGAELSFGLVLAAAINFLLVAAVVYFVFVMPLNHLKHAQERRRLAGAPTAAEVAAPATELELLSEIRDLLAAGATLDRGPKHTL</sequence>
<dbReference type="PANTHER" id="PTHR30266">
    <property type="entry name" value="MECHANOSENSITIVE CHANNEL MSCL"/>
    <property type="match status" value="1"/>
</dbReference>
<reference evidence="10 11" key="1">
    <citation type="submission" date="2019-03" db="EMBL/GenBank/DDBJ databases">
        <title>Genomics of glacier-inhabiting Cryobacterium strains.</title>
        <authorList>
            <person name="Liu Q."/>
            <person name="Xin Y.-H."/>
        </authorList>
    </citation>
    <scope>NUCLEOTIDE SEQUENCE [LARGE SCALE GENOMIC DNA]</scope>
    <source>
        <strain evidence="11">TMT1-22</strain>
    </source>
</reference>
<keyword evidence="8 9" id="KW-0407">Ion channel</keyword>
<dbReference type="Proteomes" id="UP000297403">
    <property type="component" value="Unassembled WGS sequence"/>
</dbReference>
<dbReference type="InterPro" id="IPR037673">
    <property type="entry name" value="MSC/AndL"/>
</dbReference>
<comment type="subunit">
    <text evidence="9">Homopentamer.</text>
</comment>
<comment type="subcellular location">
    <subcellularLocation>
        <location evidence="9">Cell membrane</location>
        <topology evidence="9">Multi-pass membrane protein</topology>
    </subcellularLocation>
    <subcellularLocation>
        <location evidence="1">Membrane</location>
        <topology evidence="1">Multi-pass membrane protein</topology>
    </subcellularLocation>
</comment>
<dbReference type="SUPFAM" id="SSF81330">
    <property type="entry name" value="Gated mechanosensitive channel"/>
    <property type="match status" value="1"/>
</dbReference>
<feature type="transmembrane region" description="Helical" evidence="9">
    <location>
        <begin position="66"/>
        <end position="93"/>
    </location>
</feature>
<evidence type="ECO:0000256" key="7">
    <source>
        <dbReference type="ARBA" id="ARBA00023136"/>
    </source>
</evidence>
<evidence type="ECO:0000256" key="6">
    <source>
        <dbReference type="ARBA" id="ARBA00023065"/>
    </source>
</evidence>
<dbReference type="HAMAP" id="MF_00115">
    <property type="entry name" value="MscL"/>
    <property type="match status" value="1"/>
</dbReference>
<comment type="similarity">
    <text evidence="9">Belongs to the MscL family.</text>
</comment>
<keyword evidence="2 9" id="KW-0813">Transport</keyword>
<dbReference type="GO" id="GO:0005886">
    <property type="term" value="C:plasma membrane"/>
    <property type="evidence" value="ECO:0007669"/>
    <property type="project" value="UniProtKB-SubCell"/>
</dbReference>
<dbReference type="PANTHER" id="PTHR30266:SF2">
    <property type="entry name" value="LARGE-CONDUCTANCE MECHANOSENSITIVE CHANNEL"/>
    <property type="match status" value="1"/>
</dbReference>
<name>A0AAQ2C623_9MICO</name>
<evidence type="ECO:0000256" key="3">
    <source>
        <dbReference type="ARBA" id="ARBA00022475"/>
    </source>
</evidence>
<keyword evidence="5 9" id="KW-1133">Transmembrane helix</keyword>
<evidence type="ECO:0000256" key="1">
    <source>
        <dbReference type="ARBA" id="ARBA00004141"/>
    </source>
</evidence>
<evidence type="ECO:0000313" key="11">
    <source>
        <dbReference type="Proteomes" id="UP000297403"/>
    </source>
</evidence>
<gene>
    <name evidence="9 10" type="primary">mscL</name>
    <name evidence="10" type="ORF">E3O49_09880</name>
</gene>
<proteinExistence type="inferred from homology"/>
<dbReference type="AlphaFoldDB" id="A0AAQ2C623"/>
<dbReference type="PRINTS" id="PR01264">
    <property type="entry name" value="MECHCHANNEL"/>
</dbReference>
<comment type="function">
    <text evidence="9">Channel that opens in response to stretch forces in the membrane lipid bilayer. May participate in the regulation of osmotic pressure changes within the cell.</text>
</comment>
<evidence type="ECO:0000256" key="5">
    <source>
        <dbReference type="ARBA" id="ARBA00022989"/>
    </source>
</evidence>
<feature type="transmembrane region" description="Helical" evidence="9">
    <location>
        <begin position="12"/>
        <end position="35"/>
    </location>
</feature>